<proteinExistence type="predicted"/>
<comment type="caution">
    <text evidence="3">The sequence shown here is derived from an EMBL/GenBank/DDBJ whole genome shotgun (WGS) entry which is preliminary data.</text>
</comment>
<dbReference type="RefSeq" id="WP_210652367.1">
    <property type="nucleotide sequence ID" value="NZ_JAGKQQ010000001.1"/>
</dbReference>
<keyword evidence="4" id="KW-1185">Reference proteome</keyword>
<gene>
    <name evidence="3" type="ORF">J8F10_02810</name>
</gene>
<feature type="domain" description="Chemotaxis phosphatase CheX-like" evidence="2">
    <location>
        <begin position="53"/>
        <end position="126"/>
    </location>
</feature>
<dbReference type="Pfam" id="PF13690">
    <property type="entry name" value="CheX"/>
    <property type="match status" value="1"/>
</dbReference>
<organism evidence="3 4">
    <name type="scientific">Gemmata palustris</name>
    <dbReference type="NCBI Taxonomy" id="2822762"/>
    <lineage>
        <taxon>Bacteria</taxon>
        <taxon>Pseudomonadati</taxon>
        <taxon>Planctomycetota</taxon>
        <taxon>Planctomycetia</taxon>
        <taxon>Gemmatales</taxon>
        <taxon>Gemmataceae</taxon>
        <taxon>Gemmata</taxon>
    </lineage>
</organism>
<dbReference type="SUPFAM" id="SSF103039">
    <property type="entry name" value="CheC-like"/>
    <property type="match status" value="1"/>
</dbReference>
<evidence type="ECO:0000313" key="4">
    <source>
        <dbReference type="Proteomes" id="UP000676565"/>
    </source>
</evidence>
<dbReference type="Gene3D" id="3.40.1550.10">
    <property type="entry name" value="CheC-like"/>
    <property type="match status" value="1"/>
</dbReference>
<sequence length="153" mass="15477">MTTSDELVATLDEAVTGALRALVGVESAVRTAGAASALEGFADVSAVLVVTTRAGEGYFVLSFTGAVGTALAKLILADVTAAPDPEMMRDCLGEVVNVIAGQAKTLLVGTPLHFVLGTPTVATGPPALAVLSRVLVAFTSDIGEFTLHVRLPA</sequence>
<protein>
    <submittedName>
        <fullName evidence="3">Chemotaxis protein CheX</fullName>
    </submittedName>
</protein>
<evidence type="ECO:0000313" key="3">
    <source>
        <dbReference type="EMBL" id="MBP3954226.1"/>
    </source>
</evidence>
<dbReference type="InterPro" id="IPR028976">
    <property type="entry name" value="CheC-like_sf"/>
</dbReference>
<keyword evidence="1" id="KW-0145">Chemotaxis</keyword>
<dbReference type="Proteomes" id="UP000676565">
    <property type="component" value="Unassembled WGS sequence"/>
</dbReference>
<dbReference type="InterPro" id="IPR028051">
    <property type="entry name" value="CheX-like_dom"/>
</dbReference>
<reference evidence="3 4" key="1">
    <citation type="submission" date="2021-04" db="EMBL/GenBank/DDBJ databases">
        <authorList>
            <person name="Ivanova A."/>
        </authorList>
    </citation>
    <scope>NUCLEOTIDE SEQUENCE [LARGE SCALE GENOMIC DNA]</scope>
    <source>
        <strain evidence="3 4">G18</strain>
    </source>
</reference>
<evidence type="ECO:0000259" key="2">
    <source>
        <dbReference type="Pfam" id="PF13690"/>
    </source>
</evidence>
<evidence type="ECO:0000256" key="1">
    <source>
        <dbReference type="ARBA" id="ARBA00022500"/>
    </source>
</evidence>
<dbReference type="EMBL" id="JAGKQQ010000001">
    <property type="protein sequence ID" value="MBP3954226.1"/>
    <property type="molecule type" value="Genomic_DNA"/>
</dbReference>
<name>A0ABS5BKJ2_9BACT</name>
<accession>A0ABS5BKJ2</accession>